<keyword evidence="2" id="KW-1185">Reference proteome</keyword>
<reference evidence="1 2" key="1">
    <citation type="journal article" date="2022" name="bioRxiv">
        <title>Genomics of Preaxostyla Flagellates Illuminates Evolutionary Transitions and the Path Towards Mitochondrial Loss.</title>
        <authorList>
            <person name="Novak L.V.F."/>
            <person name="Treitli S.C."/>
            <person name="Pyrih J."/>
            <person name="Halakuc P."/>
            <person name="Pipaliya S.V."/>
            <person name="Vacek V."/>
            <person name="Brzon O."/>
            <person name="Soukal P."/>
            <person name="Eme L."/>
            <person name="Dacks J.B."/>
            <person name="Karnkowska A."/>
            <person name="Elias M."/>
            <person name="Hampl V."/>
        </authorList>
    </citation>
    <scope>NUCLEOTIDE SEQUENCE [LARGE SCALE GENOMIC DNA]</scope>
    <source>
        <strain evidence="1">NAU3</strain>
        <tissue evidence="1">Gut</tissue>
    </source>
</reference>
<dbReference type="EMBL" id="JARBJD010000346">
    <property type="protein sequence ID" value="KAK2943436.1"/>
    <property type="molecule type" value="Genomic_DNA"/>
</dbReference>
<comment type="caution">
    <text evidence="1">The sequence shown here is derived from an EMBL/GenBank/DDBJ whole genome shotgun (WGS) entry which is preliminary data.</text>
</comment>
<accession>A0ABQ9WYF2</accession>
<dbReference type="Proteomes" id="UP001281761">
    <property type="component" value="Unassembled WGS sequence"/>
</dbReference>
<evidence type="ECO:0000313" key="1">
    <source>
        <dbReference type="EMBL" id="KAK2943436.1"/>
    </source>
</evidence>
<sequence length="286" mass="31608">MIYNSLNALVKAEYPFDDALQDRAAQFLKSLEPKGDQKEPANKLITELVPSSAGSTSGFIDSVVTLLSSPHSTVVAAALSFLHKTTNAVSPAIRCCLVESDLIGKVLETIQPHTLPISENEVLMGSLLGIIIDCIKLAFRSNLGVLGVTKAVNKSNHREMNFQKVVLPSSQFLTFLISNRHILNTDLSHSFMSLLRLLLHIGPFNRPILEFILASPIVMANSSCLSFVEHDQTLWFSIGITNRSLKMWKENGPEVAQSAKRMRQALFSEGFEDTLEQMMKHEKSGI</sequence>
<evidence type="ECO:0000313" key="2">
    <source>
        <dbReference type="Proteomes" id="UP001281761"/>
    </source>
</evidence>
<name>A0ABQ9WYF2_9EUKA</name>
<gene>
    <name evidence="1" type="ORF">BLNAU_21619</name>
</gene>
<organism evidence="1 2">
    <name type="scientific">Blattamonas nauphoetae</name>
    <dbReference type="NCBI Taxonomy" id="2049346"/>
    <lineage>
        <taxon>Eukaryota</taxon>
        <taxon>Metamonada</taxon>
        <taxon>Preaxostyla</taxon>
        <taxon>Oxymonadida</taxon>
        <taxon>Blattamonas</taxon>
    </lineage>
</organism>
<proteinExistence type="predicted"/>
<protein>
    <submittedName>
        <fullName evidence="1">Uncharacterized protein</fullName>
    </submittedName>
</protein>